<reference evidence="10" key="3">
    <citation type="submission" date="2025-09" db="UniProtKB">
        <authorList>
            <consortium name="Ensembl"/>
        </authorList>
    </citation>
    <scope>IDENTIFICATION</scope>
    <source>
        <strain evidence="10">broiler</strain>
    </source>
</reference>
<dbReference type="CTD" id="125170"/>
<keyword evidence="6" id="KW-0472">Membrane</keyword>
<evidence type="ECO:0000259" key="9">
    <source>
        <dbReference type="Pfam" id="PF21297"/>
    </source>
</evidence>
<dbReference type="GO" id="GO:0005741">
    <property type="term" value="C:mitochondrial outer membrane"/>
    <property type="evidence" value="ECO:0000318"/>
    <property type="project" value="GO_Central"/>
</dbReference>
<feature type="region of interest" description="Disordered" evidence="7">
    <location>
        <begin position="31"/>
        <end position="52"/>
    </location>
</feature>
<dbReference type="FunFam" id="1.10.1410.40:FF:000003">
    <property type="entry name" value="Mitochondrial dynamics protein MID51"/>
    <property type="match status" value="1"/>
</dbReference>
<dbReference type="PANTHER" id="PTHR16451">
    <property type="entry name" value="MITOCHONDRIAL DYNAMICS PROTEINS 49/51 FAMILY MEMBER"/>
    <property type="match status" value="1"/>
</dbReference>
<dbReference type="GO" id="GO:0090141">
    <property type="term" value="P:positive regulation of mitochondrial fission"/>
    <property type="evidence" value="ECO:0000318"/>
    <property type="project" value="GO_Central"/>
</dbReference>
<keyword evidence="3" id="KW-1000">Mitochondrion outer membrane</keyword>
<dbReference type="GO" id="GO:0007005">
    <property type="term" value="P:mitochondrion organization"/>
    <property type="evidence" value="ECO:0007669"/>
    <property type="project" value="Ensembl"/>
</dbReference>
<dbReference type="Proteomes" id="UP000000539">
    <property type="component" value="Chromosome 14"/>
</dbReference>
<keyword evidence="4" id="KW-1133">Transmembrane helix</keyword>
<dbReference type="Pfam" id="PF20266">
    <property type="entry name" value="Mab-21_C"/>
    <property type="match status" value="1"/>
</dbReference>
<dbReference type="InterPro" id="IPR049097">
    <property type="entry name" value="MID51-like_C"/>
</dbReference>
<accession>A0A8V0Z4C1</accession>
<evidence type="ECO:0000256" key="4">
    <source>
        <dbReference type="ARBA" id="ARBA00022989"/>
    </source>
</evidence>
<dbReference type="OMA" id="WDRHLVG"/>
<dbReference type="FunCoup" id="A0A8V0Z4C1">
    <property type="interactions" value="2"/>
</dbReference>
<evidence type="ECO:0000256" key="2">
    <source>
        <dbReference type="ARBA" id="ARBA00022692"/>
    </source>
</evidence>
<dbReference type="OrthoDB" id="5964386at2759"/>
<feature type="compositionally biased region" description="Pro residues" evidence="7">
    <location>
        <begin position="165"/>
        <end position="184"/>
    </location>
</feature>
<dbReference type="Pfam" id="PF21297">
    <property type="entry name" value="MID51-like_C"/>
    <property type="match status" value="1"/>
</dbReference>
<keyword evidence="5" id="KW-0496">Mitochondrion</keyword>
<keyword evidence="2" id="KW-0812">Transmembrane</keyword>
<evidence type="ECO:0000256" key="1">
    <source>
        <dbReference type="ARBA" id="ARBA00004572"/>
    </source>
</evidence>
<dbReference type="Ensembl" id="ENSGALT00010042864.1">
    <property type="protein sequence ID" value="ENSGALP00010025354.1"/>
    <property type="gene ID" value="ENSGALG00010017729.1"/>
</dbReference>
<evidence type="ECO:0000256" key="3">
    <source>
        <dbReference type="ARBA" id="ARBA00022787"/>
    </source>
</evidence>
<evidence type="ECO:0000256" key="7">
    <source>
        <dbReference type="SAM" id="MobiDB-lite"/>
    </source>
</evidence>
<dbReference type="GeneTree" id="ENSGT00390000013127"/>
<dbReference type="SMR" id="A0A8V0Z4C1"/>
<name>A0A8V0Z4C1_CHICK</name>
<evidence type="ECO:0000256" key="5">
    <source>
        <dbReference type="ARBA" id="ARBA00023128"/>
    </source>
</evidence>
<dbReference type="PANTHER" id="PTHR16451:SF11">
    <property type="entry name" value="MITOCHONDRIAL DYNAMICS PROTEIN MID49"/>
    <property type="match status" value="1"/>
</dbReference>
<dbReference type="GO" id="GO:0090314">
    <property type="term" value="P:positive regulation of protein targeting to membrane"/>
    <property type="evidence" value="ECO:0007669"/>
    <property type="project" value="Ensembl"/>
</dbReference>
<proteinExistence type="predicted"/>
<dbReference type="RefSeq" id="XP_046757002.1">
    <property type="nucleotide sequence ID" value="XM_046901046.1"/>
</dbReference>
<evidence type="ECO:0000259" key="8">
    <source>
        <dbReference type="Pfam" id="PF20266"/>
    </source>
</evidence>
<reference evidence="10" key="2">
    <citation type="submission" date="2025-08" db="UniProtKB">
        <authorList>
            <consortium name="Ensembl"/>
        </authorList>
    </citation>
    <scope>IDENTIFICATION</scope>
    <source>
        <strain evidence="10">broiler</strain>
    </source>
</reference>
<dbReference type="Gene3D" id="3.30.460.90">
    <property type="match status" value="1"/>
</dbReference>
<evidence type="ECO:0000313" key="10">
    <source>
        <dbReference type="Ensembl" id="ENSGALP00010025354.1"/>
    </source>
</evidence>
<dbReference type="InterPro" id="IPR046906">
    <property type="entry name" value="Mab-21_HhH/H2TH-like"/>
</dbReference>
<evidence type="ECO:0000313" key="11">
    <source>
        <dbReference type="Proteomes" id="UP000000539"/>
    </source>
</evidence>
<dbReference type="SMART" id="SM01265">
    <property type="entry name" value="Mab-21"/>
    <property type="match status" value="1"/>
</dbReference>
<evidence type="ECO:0000256" key="6">
    <source>
        <dbReference type="ARBA" id="ARBA00023136"/>
    </source>
</evidence>
<feature type="domain" description="Mab-21-like HhH/H2TH-like" evidence="8">
    <location>
        <begin position="419"/>
        <end position="505"/>
    </location>
</feature>
<comment type="subcellular location">
    <subcellularLocation>
        <location evidence="1">Mitochondrion outer membrane</location>
        <topology evidence="1">Single-pass membrane protein</topology>
    </subcellularLocation>
</comment>
<feature type="region of interest" description="Disordered" evidence="7">
    <location>
        <begin position="145"/>
        <end position="192"/>
    </location>
</feature>
<feature type="domain" description="Mitochondrial dynamics protein MID51-like C-terminal" evidence="9">
    <location>
        <begin position="215"/>
        <end position="404"/>
    </location>
</feature>
<keyword evidence="11" id="KW-1185">Reference proteome</keyword>
<dbReference type="InterPro" id="IPR045909">
    <property type="entry name" value="MID49/MID51"/>
</dbReference>
<reference evidence="10" key="1">
    <citation type="submission" date="2020-11" db="EMBL/GenBank/DDBJ databases">
        <title>Gallus gallus (Chicken) genome, bGalGal1, GRCg7b, maternal haplotype autosomes + Z &amp; W.</title>
        <authorList>
            <person name="Warren W."/>
            <person name="Formenti G."/>
            <person name="Fedrigo O."/>
            <person name="Haase B."/>
            <person name="Mountcastle J."/>
            <person name="Balacco J."/>
            <person name="Tracey A."/>
            <person name="Schneider V."/>
            <person name="Okimoto R."/>
            <person name="Cheng H."/>
            <person name="Hawken R."/>
            <person name="Howe K."/>
            <person name="Jarvis E.D."/>
        </authorList>
    </citation>
    <scope>NUCLEOTIDE SEQUENCE [LARGE SCALE GENOMIC DNA]</scope>
    <source>
        <strain evidence="10">Broiler</strain>
    </source>
</reference>
<gene>
    <name evidence="10" type="primary">MIEF2</name>
</gene>
<organism evidence="10 11">
    <name type="scientific">Gallus gallus</name>
    <name type="common">Chicken</name>
    <dbReference type="NCBI Taxonomy" id="9031"/>
    <lineage>
        <taxon>Eukaryota</taxon>
        <taxon>Metazoa</taxon>
        <taxon>Chordata</taxon>
        <taxon>Craniata</taxon>
        <taxon>Vertebrata</taxon>
        <taxon>Euteleostomi</taxon>
        <taxon>Archelosauria</taxon>
        <taxon>Archosauria</taxon>
        <taxon>Dinosauria</taxon>
        <taxon>Saurischia</taxon>
        <taxon>Theropoda</taxon>
        <taxon>Coelurosauria</taxon>
        <taxon>Aves</taxon>
        <taxon>Neognathae</taxon>
        <taxon>Galloanserae</taxon>
        <taxon>Galliformes</taxon>
        <taxon>Phasianidae</taxon>
        <taxon>Phasianinae</taxon>
        <taxon>Gallus</taxon>
    </lineage>
</organism>
<dbReference type="GeneID" id="416516"/>
<protein>
    <submittedName>
        <fullName evidence="10">Mitochondrial elongation factor 2</fullName>
    </submittedName>
</protein>
<dbReference type="AlphaFoldDB" id="A0A8V0Z4C1"/>
<dbReference type="FunFam" id="3.30.460.90:FF:000007">
    <property type="entry name" value="Mitochondrial elongation factor 2"/>
    <property type="match status" value="1"/>
</dbReference>
<dbReference type="Gene3D" id="1.10.1410.40">
    <property type="match status" value="1"/>
</dbReference>
<sequence length="523" mass="57553">MYAGLYPEYRCGPLVPSPSAGAEYWRGLRNGGARRPEPYRGDPWSGPAPPPQPVAAGALGLKVTMAEFTQQSGKRRDDGGLGSVLDLLLANARLVLGVSGAAVLAIATLAVKRLIDRATSPREEDDPKAEQKSLEESWQDLALIKATQKPPKKQRREDLSEPLLSPAPPPAPEPRACPVPPEPPQVESSPPSCLTLQEKLLSHYSIHLPMSEEQVAVAQQLAQSICAELQSFMRSKCPELPFGSLFLSGPLLDGLGALAADHIHFMLPVVLDATLWSLIPGEDTVVRNPRYWLIKRTDLEYFPRGRSPWDRFLVGQYLSSNVLNETLHKMLVASINWPAIGSLLGTVIRPLVASRELRLDVKHDQVELSIALFPVVEMEDKVLLAAPPEGLVENLWLESFGRAEVLKVKELDAGDAGTRQHCLCILNGVCRSHPTLRRLSGSPLAHVILHLSTAESDWAEESLATRFQQVLEELVGYLENGVLPCYFNPKVNLFCELVEEEIEEMGFLLYRAVSEPGLLLTEK</sequence>
<dbReference type="InterPro" id="IPR024810">
    <property type="entry name" value="MAB21L/cGLR"/>
</dbReference>